<feature type="transmembrane region" description="Helical" evidence="1">
    <location>
        <begin position="21"/>
        <end position="42"/>
    </location>
</feature>
<accession>A0A1T4NCU8</accession>
<evidence type="ECO:0008006" key="4">
    <source>
        <dbReference type="Google" id="ProtNLM"/>
    </source>
</evidence>
<gene>
    <name evidence="2" type="ORF">SAMN02745110_01536</name>
</gene>
<proteinExistence type="predicted"/>
<dbReference type="EMBL" id="FUXA01000009">
    <property type="protein sequence ID" value="SJZ77064.1"/>
    <property type="molecule type" value="Genomic_DNA"/>
</dbReference>
<protein>
    <recommendedName>
        <fullName evidence="4">Tetratricopeptide repeat-containing protein</fullName>
    </recommendedName>
</protein>
<reference evidence="2 3" key="1">
    <citation type="submission" date="2017-02" db="EMBL/GenBank/DDBJ databases">
        <authorList>
            <person name="Peterson S.W."/>
        </authorList>
    </citation>
    <scope>NUCLEOTIDE SEQUENCE [LARGE SCALE GENOMIC DNA]</scope>
    <source>
        <strain evidence="2 3">ATCC 17233</strain>
    </source>
</reference>
<keyword evidence="1" id="KW-1133">Transmembrane helix</keyword>
<name>A0A1T4NCU8_9FIRM</name>
<dbReference type="RefSeq" id="WP_078787381.1">
    <property type="nucleotide sequence ID" value="NZ_FMTO01000008.1"/>
</dbReference>
<keyword evidence="1" id="KW-0472">Membrane</keyword>
<evidence type="ECO:0000313" key="2">
    <source>
        <dbReference type="EMBL" id="SJZ77064.1"/>
    </source>
</evidence>
<keyword evidence="3" id="KW-1185">Reference proteome</keyword>
<dbReference type="AlphaFoldDB" id="A0A1T4NCU8"/>
<organism evidence="2 3">
    <name type="scientific">Eubacterium ruminantium</name>
    <dbReference type="NCBI Taxonomy" id="42322"/>
    <lineage>
        <taxon>Bacteria</taxon>
        <taxon>Bacillati</taxon>
        <taxon>Bacillota</taxon>
        <taxon>Clostridia</taxon>
        <taxon>Eubacteriales</taxon>
        <taxon>Eubacteriaceae</taxon>
        <taxon>Eubacterium</taxon>
    </lineage>
</organism>
<evidence type="ECO:0000313" key="3">
    <source>
        <dbReference type="Proteomes" id="UP000189857"/>
    </source>
</evidence>
<sequence length="296" mass="35796">MKRIGIFGSAIYYDDDWKIKIFALVLFFILCFIFFIILLNHISVKIDSEKFMLYKPYDSIVEDDLVYKYHEKFVHQIEWEGYTYRTLEIADEVIEYYKTHEIDDIFIYVDYIIYPAEFCILQENYKKADEYLEHISAQTFIDNYADDQNTEFTPYKYWALKMEVLRGLDDELDTAKGVMDESEAEKLIGTVEKYWDEDLHKDDNNHFWKDVCHYHYHMLRNEYSKAAEYADNLTTYSSNNKTGFIACILNAEVMFHMKKKENSRIMMQLAKEMAQKNKAHVRQQYRKCMRKYVFTR</sequence>
<keyword evidence="1" id="KW-0812">Transmembrane</keyword>
<dbReference type="Proteomes" id="UP000189857">
    <property type="component" value="Unassembled WGS sequence"/>
</dbReference>
<evidence type="ECO:0000256" key="1">
    <source>
        <dbReference type="SAM" id="Phobius"/>
    </source>
</evidence>